<keyword evidence="4 12" id="KW-0813">Transport</keyword>
<evidence type="ECO:0000256" key="6">
    <source>
        <dbReference type="ARBA" id="ARBA00022475"/>
    </source>
</evidence>
<comment type="subcellular location">
    <subcellularLocation>
        <location evidence="1 12">Cell inner membrane</location>
        <topology evidence="1 12">Multi-pass membrane protein</topology>
    </subcellularLocation>
</comment>
<reference evidence="15 16" key="1">
    <citation type="submission" date="2019-08" db="EMBL/GenBank/DDBJ databases">
        <authorList>
            <person name="Peeters C."/>
        </authorList>
    </citation>
    <scope>NUCLEOTIDE SEQUENCE [LARGE SCALE GENOMIC DNA]</scope>
    <source>
        <strain evidence="15 16">LMG 31108</strain>
    </source>
</reference>
<protein>
    <recommendedName>
        <fullName evidence="12">Transport permease protein</fullName>
    </recommendedName>
</protein>
<comment type="function">
    <text evidence="11">Part of the ABC transporter complex NodIJ involved in the export of the nodulation factors (Nod factors), the bacterial signal molecules that induce symbiosis and subsequent nodulation induction. Nod factors are LCO (lipo-chitin oligosaccharide), a modified beta-1,4-linked N-acetylglucosamine oligosaccharide. This subunit encodes the transporter.</text>
</comment>
<feature type="domain" description="ABC transmembrane type-2" evidence="14">
    <location>
        <begin position="68"/>
        <end position="294"/>
    </location>
</feature>
<dbReference type="AlphaFoldDB" id="A0A5E4XK30"/>
<evidence type="ECO:0000256" key="9">
    <source>
        <dbReference type="ARBA" id="ARBA00022989"/>
    </source>
</evidence>
<dbReference type="PANTHER" id="PTHR43229">
    <property type="entry name" value="NODULATION PROTEIN J"/>
    <property type="match status" value="1"/>
</dbReference>
<dbReference type="NCBIfam" id="TIGR01291">
    <property type="entry name" value="nodJ"/>
    <property type="match status" value="1"/>
</dbReference>
<organism evidence="15 16">
    <name type="scientific">Pandoraea anhela</name>
    <dbReference type="NCBI Taxonomy" id="2508295"/>
    <lineage>
        <taxon>Bacteria</taxon>
        <taxon>Pseudomonadati</taxon>
        <taxon>Pseudomonadota</taxon>
        <taxon>Betaproteobacteria</taxon>
        <taxon>Burkholderiales</taxon>
        <taxon>Burkholderiaceae</taxon>
        <taxon>Pandoraea</taxon>
    </lineage>
</organism>
<dbReference type="Pfam" id="PF01061">
    <property type="entry name" value="ABC2_membrane"/>
    <property type="match status" value="1"/>
</dbReference>
<dbReference type="InterPro" id="IPR047817">
    <property type="entry name" value="ABC2_TM_bact-type"/>
</dbReference>
<accession>A0A5E4XK30</accession>
<feature type="compositionally biased region" description="Basic and acidic residues" evidence="13">
    <location>
        <begin position="1"/>
        <end position="10"/>
    </location>
</feature>
<dbReference type="PROSITE" id="PS51012">
    <property type="entry name" value="ABC_TM2"/>
    <property type="match status" value="1"/>
</dbReference>
<keyword evidence="5" id="KW-0536">Nodulation</keyword>
<feature type="compositionally biased region" description="Low complexity" evidence="13">
    <location>
        <begin position="12"/>
        <end position="27"/>
    </location>
</feature>
<dbReference type="Proteomes" id="UP000406256">
    <property type="component" value="Unassembled WGS sequence"/>
</dbReference>
<dbReference type="OrthoDB" id="9778589at2"/>
<proteinExistence type="inferred from homology"/>
<dbReference type="PIRSF" id="PIRSF006648">
    <property type="entry name" value="DrrB"/>
    <property type="match status" value="1"/>
</dbReference>
<feature type="transmembrane region" description="Helical" evidence="12">
    <location>
        <begin position="184"/>
        <end position="207"/>
    </location>
</feature>
<dbReference type="InterPro" id="IPR000412">
    <property type="entry name" value="ABC_2_transport"/>
</dbReference>
<dbReference type="GO" id="GO:0043190">
    <property type="term" value="C:ATP-binding cassette (ABC) transporter complex"/>
    <property type="evidence" value="ECO:0007669"/>
    <property type="project" value="InterPro"/>
</dbReference>
<sequence>MTEHDRRDDPASADAAAIPATHATTEAPPRPAESHRSAPDAPRYLPGATPWMGVWRRNFLVWRKLAMASMFGNLADPMIYLFGLGFGLGMMVGDVDGTSYIAFLAAGTVGSSVMFSASFESMYSGFSRMHVQRTWEALMHTPLTLGDVVLGEVVWAASKAVLSGVAILLVASVLGYARIESLAVVLPAVLLAGLAFASLAMVMTALAPSYDFFMFYQTLVMTPMLLLSGVFFPLSQLPAAARHITEWLPLAHAVALIRPAMLGRAIDQPWLHVGALALYAVIGFAVALVLLRRRILR</sequence>
<dbReference type="PRINTS" id="PR00164">
    <property type="entry name" value="ABC2TRNSPORT"/>
</dbReference>
<feature type="region of interest" description="Disordered" evidence="13">
    <location>
        <begin position="1"/>
        <end position="41"/>
    </location>
</feature>
<name>A0A5E4XK30_9BURK</name>
<evidence type="ECO:0000256" key="8">
    <source>
        <dbReference type="ARBA" id="ARBA00022692"/>
    </source>
</evidence>
<evidence type="ECO:0000256" key="12">
    <source>
        <dbReference type="RuleBase" id="RU361157"/>
    </source>
</evidence>
<gene>
    <name evidence="15" type="ORF">PAN31108_03922</name>
</gene>
<evidence type="ECO:0000256" key="5">
    <source>
        <dbReference type="ARBA" id="ARBA00022458"/>
    </source>
</evidence>
<evidence type="ECO:0000259" key="14">
    <source>
        <dbReference type="PROSITE" id="PS51012"/>
    </source>
</evidence>
<feature type="transmembrane region" description="Helical" evidence="12">
    <location>
        <begin position="100"/>
        <end position="119"/>
    </location>
</feature>
<keyword evidence="8 12" id="KW-0812">Transmembrane</keyword>
<dbReference type="InterPro" id="IPR051784">
    <property type="entry name" value="Nod_factor_ABC_transporter"/>
</dbReference>
<keyword evidence="9 12" id="KW-1133">Transmembrane helix</keyword>
<feature type="transmembrane region" description="Helical" evidence="12">
    <location>
        <begin position="153"/>
        <end position="177"/>
    </location>
</feature>
<evidence type="ECO:0000256" key="2">
    <source>
        <dbReference type="ARBA" id="ARBA00008394"/>
    </source>
</evidence>
<comment type="similarity">
    <text evidence="2">Belongs to the ABC-2 integral membrane protein family. Lipooligosaccharide exporter (TC 3.A.1.102) subfamily.</text>
</comment>
<evidence type="ECO:0000256" key="7">
    <source>
        <dbReference type="ARBA" id="ARBA00022519"/>
    </source>
</evidence>
<keyword evidence="16" id="KW-1185">Reference proteome</keyword>
<dbReference type="GO" id="GO:0140359">
    <property type="term" value="F:ABC-type transporter activity"/>
    <property type="evidence" value="ECO:0007669"/>
    <property type="project" value="InterPro"/>
</dbReference>
<evidence type="ECO:0000256" key="1">
    <source>
        <dbReference type="ARBA" id="ARBA00004429"/>
    </source>
</evidence>
<keyword evidence="7" id="KW-0997">Cell inner membrane</keyword>
<evidence type="ECO:0000256" key="4">
    <source>
        <dbReference type="ARBA" id="ARBA00022448"/>
    </source>
</evidence>
<dbReference type="EMBL" id="CABPSB010000016">
    <property type="protein sequence ID" value="VVE36666.1"/>
    <property type="molecule type" value="Genomic_DNA"/>
</dbReference>
<dbReference type="GO" id="GO:0015772">
    <property type="term" value="P:oligosaccharide transport"/>
    <property type="evidence" value="ECO:0007669"/>
    <property type="project" value="InterPro"/>
</dbReference>
<feature type="transmembrane region" description="Helical" evidence="12">
    <location>
        <begin position="65"/>
        <end position="88"/>
    </location>
</feature>
<feature type="transmembrane region" description="Helical" evidence="12">
    <location>
        <begin position="213"/>
        <end position="235"/>
    </location>
</feature>
<feature type="transmembrane region" description="Helical" evidence="12">
    <location>
        <begin position="272"/>
        <end position="291"/>
    </location>
</feature>
<evidence type="ECO:0000313" key="15">
    <source>
        <dbReference type="EMBL" id="VVE36666.1"/>
    </source>
</evidence>
<evidence type="ECO:0000256" key="10">
    <source>
        <dbReference type="ARBA" id="ARBA00023136"/>
    </source>
</evidence>
<keyword evidence="6 12" id="KW-1003">Cell membrane</keyword>
<dbReference type="RefSeq" id="WP_150670443.1">
    <property type="nucleotide sequence ID" value="NZ_CABPSB010000016.1"/>
</dbReference>
<dbReference type="InterPro" id="IPR013525">
    <property type="entry name" value="ABC2_TM"/>
</dbReference>
<evidence type="ECO:0000256" key="13">
    <source>
        <dbReference type="SAM" id="MobiDB-lite"/>
    </source>
</evidence>
<keyword evidence="10 12" id="KW-0472">Membrane</keyword>
<evidence type="ECO:0000256" key="3">
    <source>
        <dbReference type="ARBA" id="ARBA00011350"/>
    </source>
</evidence>
<evidence type="ECO:0000313" key="16">
    <source>
        <dbReference type="Proteomes" id="UP000406256"/>
    </source>
</evidence>
<dbReference type="InterPro" id="IPR005981">
    <property type="entry name" value="ABC_transptNodJ"/>
</dbReference>
<comment type="subunit">
    <text evidence="3">The complex is composed of two ATP-binding proteins (NodI) and two transmembrane proteins (NodJ).</text>
</comment>
<evidence type="ECO:0000256" key="11">
    <source>
        <dbReference type="ARBA" id="ARBA00025119"/>
    </source>
</evidence>
<dbReference type="PANTHER" id="PTHR43229:SF2">
    <property type="entry name" value="NODULATION PROTEIN J"/>
    <property type="match status" value="1"/>
</dbReference>